<dbReference type="InterPro" id="IPR051054">
    <property type="entry name" value="SorC_transcr_regulators"/>
</dbReference>
<dbReference type="Proteomes" id="UP000190188">
    <property type="component" value="Unassembled WGS sequence"/>
</dbReference>
<keyword evidence="2" id="KW-0805">Transcription regulation</keyword>
<dbReference type="STRING" id="1324314.BVG16_00775"/>
<evidence type="ECO:0000256" key="1">
    <source>
        <dbReference type="ARBA" id="ARBA00010466"/>
    </source>
</evidence>
<dbReference type="SUPFAM" id="SSF88659">
    <property type="entry name" value="Sigma3 and sigma4 domains of RNA polymerase sigma factors"/>
    <property type="match status" value="1"/>
</dbReference>
<dbReference type="GO" id="GO:0003677">
    <property type="term" value="F:DNA binding"/>
    <property type="evidence" value="ECO:0007669"/>
    <property type="project" value="UniProtKB-KW"/>
</dbReference>
<evidence type="ECO:0000256" key="3">
    <source>
        <dbReference type="ARBA" id="ARBA00023125"/>
    </source>
</evidence>
<evidence type="ECO:0000259" key="5">
    <source>
        <dbReference type="PROSITE" id="PS50943"/>
    </source>
</evidence>
<reference evidence="6 7" key="1">
    <citation type="submission" date="2017-01" db="EMBL/GenBank/DDBJ databases">
        <title>Genome analysis of Paenibacillus selenitrireducens ES3-24.</title>
        <authorList>
            <person name="Xu D."/>
            <person name="Yao R."/>
            <person name="Zheng S."/>
        </authorList>
    </citation>
    <scope>NUCLEOTIDE SEQUENCE [LARGE SCALE GENOMIC DNA]</scope>
    <source>
        <strain evidence="6 7">ES3-24</strain>
    </source>
</reference>
<protein>
    <submittedName>
        <fullName evidence="6">MarR family transcriptional regulator</fullName>
    </submittedName>
</protein>
<proteinExistence type="inferred from homology"/>
<dbReference type="InterPro" id="IPR001387">
    <property type="entry name" value="Cro/C1-type_HTH"/>
</dbReference>
<dbReference type="PROSITE" id="PS50943">
    <property type="entry name" value="HTH_CROC1"/>
    <property type="match status" value="1"/>
</dbReference>
<feature type="domain" description="HTH cro/C1-type" evidence="5">
    <location>
        <begin position="23"/>
        <end position="43"/>
    </location>
</feature>
<keyword evidence="4" id="KW-0804">Transcription</keyword>
<dbReference type="PANTHER" id="PTHR34294:SF1">
    <property type="entry name" value="TRANSCRIPTIONAL REGULATOR LSRR"/>
    <property type="match status" value="1"/>
</dbReference>
<evidence type="ECO:0000256" key="2">
    <source>
        <dbReference type="ARBA" id="ARBA00023015"/>
    </source>
</evidence>
<accession>A0A1T2XME9</accession>
<dbReference type="InterPro" id="IPR007324">
    <property type="entry name" value="Sugar-bd_dom_put"/>
</dbReference>
<dbReference type="OrthoDB" id="58802at2"/>
<dbReference type="AlphaFoldDB" id="A0A1T2XME9"/>
<dbReference type="Gene3D" id="3.40.50.1360">
    <property type="match status" value="1"/>
</dbReference>
<keyword evidence="7" id="KW-1185">Reference proteome</keyword>
<name>A0A1T2XME9_9BACL</name>
<dbReference type="GO" id="GO:0030246">
    <property type="term" value="F:carbohydrate binding"/>
    <property type="evidence" value="ECO:0007669"/>
    <property type="project" value="InterPro"/>
</dbReference>
<dbReference type="EMBL" id="MSZX01000001">
    <property type="protein sequence ID" value="OPA80916.1"/>
    <property type="molecule type" value="Genomic_DNA"/>
</dbReference>
<keyword evidence="3" id="KW-0238">DNA-binding</keyword>
<evidence type="ECO:0000313" key="7">
    <source>
        <dbReference type="Proteomes" id="UP000190188"/>
    </source>
</evidence>
<comment type="similarity">
    <text evidence="1">Belongs to the SorC transcriptional regulatory family.</text>
</comment>
<dbReference type="Gene3D" id="1.10.10.60">
    <property type="entry name" value="Homeodomain-like"/>
    <property type="match status" value="1"/>
</dbReference>
<evidence type="ECO:0000256" key="4">
    <source>
        <dbReference type="ARBA" id="ARBA00023163"/>
    </source>
</evidence>
<gene>
    <name evidence="6" type="ORF">BVG16_00775</name>
</gene>
<comment type="caution">
    <text evidence="6">The sequence shown here is derived from an EMBL/GenBank/DDBJ whole genome shotgun (WGS) entry which is preliminary data.</text>
</comment>
<sequence>MTDIAEERTRLLVKVSHLYYIDGLNQQEIAERLGISRPQISRMLSAAKAQGIVQISIRNPYSEEQIYERVIAETFGIHDVMIIQMPEEEQHLVDLKLARAGAALLESVLKDYDTVGVMAGRTVSELSKELNYFSRKQMQIVPLIGGWGADGATWHANSNARMIGEKLKAKYMQLNAPAIVATEEVRDTIVNEPEISKVVDMWDQVNVAIVGISQITDDASIVKFGYFGSKEMDEIRSLGAVGGVCTSFLDEQGQVISYPSEPRLIGMSAEHLRRIPNVIATASGLDKVPAICSVLRGKWVNVLVTDMVTAKAVLEWHQSHPVTS</sequence>
<organism evidence="6 7">
    <name type="scientific">Paenibacillus selenitireducens</name>
    <dbReference type="NCBI Taxonomy" id="1324314"/>
    <lineage>
        <taxon>Bacteria</taxon>
        <taxon>Bacillati</taxon>
        <taxon>Bacillota</taxon>
        <taxon>Bacilli</taxon>
        <taxon>Bacillales</taxon>
        <taxon>Paenibacillaceae</taxon>
        <taxon>Paenibacillus</taxon>
    </lineage>
</organism>
<dbReference type="Pfam" id="PF13545">
    <property type="entry name" value="HTH_Crp_2"/>
    <property type="match status" value="1"/>
</dbReference>
<evidence type="ECO:0000313" key="6">
    <source>
        <dbReference type="EMBL" id="OPA80916.1"/>
    </source>
</evidence>
<dbReference type="InterPro" id="IPR037171">
    <property type="entry name" value="NagB/RpiA_transferase-like"/>
</dbReference>
<dbReference type="SUPFAM" id="SSF100950">
    <property type="entry name" value="NagB/RpiA/CoA transferase-like"/>
    <property type="match status" value="1"/>
</dbReference>
<dbReference type="RefSeq" id="WP_078496640.1">
    <property type="nucleotide sequence ID" value="NZ_MSZX01000001.1"/>
</dbReference>
<dbReference type="InterPro" id="IPR013324">
    <property type="entry name" value="RNA_pol_sigma_r3/r4-like"/>
</dbReference>
<dbReference type="Pfam" id="PF04198">
    <property type="entry name" value="Sugar-bind"/>
    <property type="match status" value="1"/>
</dbReference>
<dbReference type="GO" id="GO:0006355">
    <property type="term" value="P:regulation of DNA-templated transcription"/>
    <property type="evidence" value="ECO:0007669"/>
    <property type="project" value="InterPro"/>
</dbReference>
<dbReference type="PANTHER" id="PTHR34294">
    <property type="entry name" value="TRANSCRIPTIONAL REGULATOR-RELATED"/>
    <property type="match status" value="1"/>
</dbReference>
<dbReference type="InterPro" id="IPR012318">
    <property type="entry name" value="HTH_CRP"/>
</dbReference>